<comment type="caution">
    <text evidence="1">The sequence shown here is derived from an EMBL/GenBank/DDBJ whole genome shotgun (WGS) entry which is preliminary data.</text>
</comment>
<proteinExistence type="predicted"/>
<dbReference type="InParanoid" id="A0A2P5G0V6"/>
<protein>
    <submittedName>
        <fullName evidence="1">Uncharacterized protein</fullName>
    </submittedName>
</protein>
<sequence length="106" mass="11654">DSRSLTVSFSLSLSPLLSLAPSVFLLFSSLAIKWNCEDPTSVHQALDFGHHFCVRNLGPYLAASLIQLYSVPQLSFPVFSATIFEGSPLFFPDMPTIKITSSFIIL</sequence>
<keyword evidence="2" id="KW-1185">Reference proteome</keyword>
<gene>
    <name evidence="1" type="ORF">TorRG33x02_008560</name>
</gene>
<dbReference type="AlphaFoldDB" id="A0A2P5G0V6"/>
<dbReference type="EMBL" id="JXTC01000002">
    <property type="protein sequence ID" value="POO03651.1"/>
    <property type="molecule type" value="Genomic_DNA"/>
</dbReference>
<evidence type="ECO:0000313" key="2">
    <source>
        <dbReference type="Proteomes" id="UP000237000"/>
    </source>
</evidence>
<organism evidence="1 2">
    <name type="scientific">Trema orientale</name>
    <name type="common">Charcoal tree</name>
    <name type="synonym">Celtis orientalis</name>
    <dbReference type="NCBI Taxonomy" id="63057"/>
    <lineage>
        <taxon>Eukaryota</taxon>
        <taxon>Viridiplantae</taxon>
        <taxon>Streptophyta</taxon>
        <taxon>Embryophyta</taxon>
        <taxon>Tracheophyta</taxon>
        <taxon>Spermatophyta</taxon>
        <taxon>Magnoliopsida</taxon>
        <taxon>eudicotyledons</taxon>
        <taxon>Gunneridae</taxon>
        <taxon>Pentapetalae</taxon>
        <taxon>rosids</taxon>
        <taxon>fabids</taxon>
        <taxon>Rosales</taxon>
        <taxon>Cannabaceae</taxon>
        <taxon>Trema</taxon>
    </lineage>
</organism>
<evidence type="ECO:0000313" key="1">
    <source>
        <dbReference type="EMBL" id="POO03651.1"/>
    </source>
</evidence>
<dbReference type="OrthoDB" id="10386361at2759"/>
<reference evidence="2" key="1">
    <citation type="submission" date="2016-06" db="EMBL/GenBank/DDBJ databases">
        <title>Parallel loss of symbiosis genes in relatives of nitrogen-fixing non-legume Parasponia.</title>
        <authorList>
            <person name="Van Velzen R."/>
            <person name="Holmer R."/>
            <person name="Bu F."/>
            <person name="Rutten L."/>
            <person name="Van Zeijl A."/>
            <person name="Liu W."/>
            <person name="Santuari L."/>
            <person name="Cao Q."/>
            <person name="Sharma T."/>
            <person name="Shen D."/>
            <person name="Roswanjaya Y."/>
            <person name="Wardhani T."/>
            <person name="Kalhor M.S."/>
            <person name="Jansen J."/>
            <person name="Van den Hoogen J."/>
            <person name="Gungor B."/>
            <person name="Hartog M."/>
            <person name="Hontelez J."/>
            <person name="Verver J."/>
            <person name="Yang W.-C."/>
            <person name="Schijlen E."/>
            <person name="Repin R."/>
            <person name="Schilthuizen M."/>
            <person name="Schranz E."/>
            <person name="Heidstra R."/>
            <person name="Miyata K."/>
            <person name="Fedorova E."/>
            <person name="Kohlen W."/>
            <person name="Bisseling T."/>
            <person name="Smit S."/>
            <person name="Geurts R."/>
        </authorList>
    </citation>
    <scope>NUCLEOTIDE SEQUENCE [LARGE SCALE GENOMIC DNA]</scope>
    <source>
        <strain evidence="2">cv. RG33-2</strain>
    </source>
</reference>
<accession>A0A2P5G0V6</accession>
<dbReference type="Proteomes" id="UP000237000">
    <property type="component" value="Unassembled WGS sequence"/>
</dbReference>
<name>A0A2P5G0V6_TREOI</name>
<feature type="non-terminal residue" evidence="1">
    <location>
        <position position="1"/>
    </location>
</feature>